<feature type="transmembrane region" description="Helical" evidence="8">
    <location>
        <begin position="248"/>
        <end position="270"/>
    </location>
</feature>
<dbReference type="AlphaFoldDB" id="J9HGH1"/>
<evidence type="ECO:0000256" key="3">
    <source>
        <dbReference type="ARBA" id="ARBA00022692"/>
    </source>
</evidence>
<dbReference type="GO" id="GO:0030425">
    <property type="term" value="C:dendrite"/>
    <property type="evidence" value="ECO:0007669"/>
    <property type="project" value="TreeGrafter"/>
</dbReference>
<dbReference type="GO" id="GO:0007635">
    <property type="term" value="P:chemosensory behavior"/>
    <property type="evidence" value="ECO:0007669"/>
    <property type="project" value="TreeGrafter"/>
</dbReference>
<dbReference type="PaxDb" id="7159-AAEL017216-PA"/>
<reference evidence="9" key="2">
    <citation type="journal article" date="2007" name="Science">
        <title>Genome sequence of Aedes aegypti, a major arbovirus vector.</title>
        <authorList>
            <person name="Nene V."/>
            <person name="Wortman J.R."/>
            <person name="Lawson D."/>
            <person name="Haas B."/>
            <person name="Kodira C."/>
            <person name="Tu Z.J."/>
            <person name="Loftus B."/>
            <person name="Xi Z."/>
            <person name="Megy K."/>
            <person name="Grabherr M."/>
            <person name="Ren Q."/>
            <person name="Zdobnov E.M."/>
            <person name="Lobo N.F."/>
            <person name="Campbell K.S."/>
            <person name="Brown S.E."/>
            <person name="Bonaldo M.F."/>
            <person name="Zhu J."/>
            <person name="Sinkins S.P."/>
            <person name="Hogenkamp D.G."/>
            <person name="Amedeo P."/>
            <person name="Arensburger P."/>
            <person name="Atkinson P.W."/>
            <person name="Bidwell S."/>
            <person name="Biedler J."/>
            <person name="Birney E."/>
            <person name="Bruggner R.V."/>
            <person name="Costas J."/>
            <person name="Coy M.R."/>
            <person name="Crabtree J."/>
            <person name="Crawford M."/>
            <person name="Debruyn B."/>
            <person name="Decaprio D."/>
            <person name="Eiglmeier K."/>
            <person name="Eisenstadt E."/>
            <person name="El-Dorry H."/>
            <person name="Gelbart W.M."/>
            <person name="Gomes S.L."/>
            <person name="Hammond M."/>
            <person name="Hannick L.I."/>
            <person name="Hogan J.R."/>
            <person name="Holmes M.H."/>
            <person name="Jaffe D."/>
            <person name="Johnston J.S."/>
            <person name="Kennedy R.C."/>
            <person name="Koo H."/>
            <person name="Kravitz S."/>
            <person name="Kriventseva E.V."/>
            <person name="Kulp D."/>
            <person name="Labutti K."/>
            <person name="Lee E."/>
            <person name="Li S."/>
            <person name="Lovin D.D."/>
            <person name="Mao C."/>
            <person name="Mauceli E."/>
            <person name="Menck C.F."/>
            <person name="Miller J.R."/>
            <person name="Montgomery P."/>
            <person name="Mori A."/>
            <person name="Nascimento A.L."/>
            <person name="Naveira H.F."/>
            <person name="Nusbaum C."/>
            <person name="O'leary S."/>
            <person name="Orvis J."/>
            <person name="Pertea M."/>
            <person name="Quesneville H."/>
            <person name="Reidenbach K.R."/>
            <person name="Rogers Y.H."/>
            <person name="Roth C.W."/>
            <person name="Schneider J.R."/>
            <person name="Schatz M."/>
            <person name="Shumway M."/>
            <person name="Stanke M."/>
            <person name="Stinson E.O."/>
            <person name="Tubio J.M."/>
            <person name="Vanzee J.P."/>
            <person name="Verjovski-Almeida S."/>
            <person name="Werner D."/>
            <person name="White O."/>
            <person name="Wyder S."/>
            <person name="Zeng Q."/>
            <person name="Zhao Q."/>
            <person name="Zhao Y."/>
            <person name="Hill C.A."/>
            <person name="Raikhel A.S."/>
            <person name="Soares M.B."/>
            <person name="Knudson D.L."/>
            <person name="Lee N.H."/>
            <person name="Galagan J."/>
            <person name="Salzberg S.L."/>
            <person name="Paulsen I.T."/>
            <person name="Dimopoulos G."/>
            <person name="Collins F.H."/>
            <person name="Birren B."/>
            <person name="Fraser-Liggett C.M."/>
            <person name="Severson D.W."/>
        </authorList>
    </citation>
    <scope>NUCLEOTIDE SEQUENCE [LARGE SCALE GENOMIC DNA]</scope>
    <source>
        <strain evidence="9">Liverpool</strain>
    </source>
</reference>
<dbReference type="PANTHER" id="PTHR21143:SF104">
    <property type="entry name" value="GUSTATORY RECEPTOR 8A-RELATED"/>
    <property type="match status" value="1"/>
</dbReference>
<dbReference type="GO" id="GO:0043025">
    <property type="term" value="C:neuronal cell body"/>
    <property type="evidence" value="ECO:0007669"/>
    <property type="project" value="TreeGrafter"/>
</dbReference>
<evidence type="ECO:0000256" key="6">
    <source>
        <dbReference type="ARBA" id="ARBA00023170"/>
    </source>
</evidence>
<feature type="transmembrane region" description="Helical" evidence="8">
    <location>
        <begin position="276"/>
        <end position="296"/>
    </location>
</feature>
<evidence type="ECO:0000256" key="4">
    <source>
        <dbReference type="ARBA" id="ARBA00022989"/>
    </source>
</evidence>
<gene>
    <name evidence="9" type="primary">GPRgr72I</name>
    <name evidence="9" type="ORF">AaeL_AAEL017216</name>
</gene>
<dbReference type="GO" id="GO:0050909">
    <property type="term" value="P:sensory perception of taste"/>
    <property type="evidence" value="ECO:0007669"/>
    <property type="project" value="InterPro"/>
</dbReference>
<keyword evidence="4 8" id="KW-1133">Transmembrane helix</keyword>
<dbReference type="GO" id="GO:0030424">
    <property type="term" value="C:axon"/>
    <property type="evidence" value="ECO:0007669"/>
    <property type="project" value="TreeGrafter"/>
</dbReference>
<evidence type="ECO:0000256" key="1">
    <source>
        <dbReference type="ARBA" id="ARBA00004651"/>
    </source>
</evidence>
<dbReference type="InterPro" id="IPR013604">
    <property type="entry name" value="7TM_chemorcpt"/>
</dbReference>
<evidence type="ECO:0000313" key="9">
    <source>
        <dbReference type="EMBL" id="EJY57927.1"/>
    </source>
</evidence>
<comment type="function">
    <text evidence="8">Gustatory receptor which mediates acceptance or avoidance behavior, depending on its substrates.</text>
</comment>
<keyword evidence="5 8" id="KW-0472">Membrane</keyword>
<evidence type="ECO:0000313" key="10">
    <source>
        <dbReference type="Proteomes" id="UP000682892"/>
    </source>
</evidence>
<dbReference type="HOGENOM" id="CLU_732063_0_0_1"/>
<evidence type="ECO:0000256" key="2">
    <source>
        <dbReference type="ARBA" id="ARBA00022475"/>
    </source>
</evidence>
<dbReference type="GO" id="GO:0008049">
    <property type="term" value="P:male courtship behavior"/>
    <property type="evidence" value="ECO:0007669"/>
    <property type="project" value="TreeGrafter"/>
</dbReference>
<protein>
    <recommendedName>
        <fullName evidence="8">Gustatory receptor</fullName>
    </recommendedName>
</protein>
<feature type="transmembrane region" description="Helical" evidence="8">
    <location>
        <begin position="67"/>
        <end position="89"/>
    </location>
</feature>
<organism evidence="9 10">
    <name type="scientific">Aedes aegypti</name>
    <name type="common">Yellowfever mosquito</name>
    <name type="synonym">Culex aegypti</name>
    <dbReference type="NCBI Taxonomy" id="7159"/>
    <lineage>
        <taxon>Eukaryota</taxon>
        <taxon>Metazoa</taxon>
        <taxon>Ecdysozoa</taxon>
        <taxon>Arthropoda</taxon>
        <taxon>Hexapoda</taxon>
        <taxon>Insecta</taxon>
        <taxon>Pterygota</taxon>
        <taxon>Neoptera</taxon>
        <taxon>Endopterygota</taxon>
        <taxon>Diptera</taxon>
        <taxon>Nematocera</taxon>
        <taxon>Culicoidea</taxon>
        <taxon>Culicidae</taxon>
        <taxon>Culicinae</taxon>
        <taxon>Aedini</taxon>
        <taxon>Aedes</taxon>
        <taxon>Stegomyia</taxon>
    </lineage>
</organism>
<dbReference type="eggNOG" id="ENOG502T8S5">
    <property type="taxonomic scope" value="Eukaryota"/>
</dbReference>
<keyword evidence="3 8" id="KW-0812">Transmembrane</keyword>
<proteinExistence type="inferred from homology"/>
<comment type="subcellular location">
    <subcellularLocation>
        <location evidence="1 8">Cell membrane</location>
        <topology evidence="1 8">Multi-pass membrane protein</topology>
    </subcellularLocation>
</comment>
<reference evidence="9" key="3">
    <citation type="submission" date="2012-09" db="EMBL/GenBank/DDBJ databases">
        <authorList>
            <consortium name="VectorBase"/>
        </authorList>
    </citation>
    <scope>NUCLEOTIDE SEQUENCE</scope>
    <source>
        <strain evidence="9">Liverpool</strain>
    </source>
</reference>
<sequence length="380" mass="44044">MASLNPIVNAFNPMIKLHYCFGIANLLKPYRNHMLYLLYAAGCIISSIVLCIKCFADIFEEIHQKSIVTAITSTATIFVLEMAAISFPLQSVLGCLRRQENHVFHYIDRIDSEFNYQLKTSFDYGALNRDVKIKVAISFLLSIILQAISTVSIECCESIFCSMHRFTCTVIMINGNITFLCLLKELLRRVNRMNKLLKSNQLWQKGYKEQKHDKLKAWRTEIKFFSTIHTNCYLAIECMKKTYGYSHIATFAFCFYILTGYIFYVFINFSVVGMNFLYNILYPVASIITVIVYMLYVTVTCNEVTRENENLSHRIHKLGSDATKFIKQKEETNIDLEMVSHQLLHQKLVFCAHDFFDIDLKFLNLMVGAVTTYLIILLQF</sequence>
<dbReference type="Proteomes" id="UP000682892">
    <property type="component" value="Unassembled WGS sequence"/>
</dbReference>
<dbReference type="PhylomeDB" id="J9HGH1"/>
<comment type="similarity">
    <text evidence="8">Belongs to the insect chemoreceptor superfamily. Gustatory receptor (GR) family.</text>
</comment>
<evidence type="ECO:0000256" key="8">
    <source>
        <dbReference type="RuleBase" id="RU363108"/>
    </source>
</evidence>
<keyword evidence="7 8" id="KW-0807">Transducer</keyword>
<accession>J9HGH1</accession>
<keyword evidence="6 8" id="KW-0675">Receptor</keyword>
<dbReference type="PANTHER" id="PTHR21143">
    <property type="entry name" value="INVERTEBRATE GUSTATORY RECEPTOR"/>
    <property type="match status" value="1"/>
</dbReference>
<evidence type="ECO:0000256" key="5">
    <source>
        <dbReference type="ARBA" id="ARBA00023136"/>
    </source>
</evidence>
<reference evidence="9" key="1">
    <citation type="submission" date="2005-10" db="EMBL/GenBank/DDBJ databases">
        <authorList>
            <person name="Loftus B.J."/>
            <person name="Nene V.M."/>
            <person name="Hannick L.I."/>
            <person name="Bidwell S."/>
            <person name="Haas B."/>
            <person name="Amedeo P."/>
            <person name="Orvis J."/>
            <person name="Wortman J.R."/>
            <person name="White O.R."/>
            <person name="Salzberg S."/>
            <person name="Shumway M."/>
            <person name="Koo H."/>
            <person name="Zhao Y."/>
            <person name="Holmes M."/>
            <person name="Miller J."/>
            <person name="Schatz M."/>
            <person name="Pop M."/>
            <person name="Pai G."/>
            <person name="Utterback T."/>
            <person name="Rogers Y.-H."/>
            <person name="Kravitz S."/>
            <person name="Fraser C.M."/>
        </authorList>
    </citation>
    <scope>NUCLEOTIDE SEQUENCE</scope>
    <source>
        <strain evidence="9">Liverpool</strain>
    </source>
</reference>
<comment type="caution">
    <text evidence="8">Lacks conserved residue(s) required for the propagation of feature annotation.</text>
</comment>
<feature type="transmembrane region" description="Helical" evidence="8">
    <location>
        <begin position="362"/>
        <end position="379"/>
    </location>
</feature>
<dbReference type="Pfam" id="PF08395">
    <property type="entry name" value="7tm_7"/>
    <property type="match status" value="1"/>
</dbReference>
<dbReference type="GO" id="GO:0005886">
    <property type="term" value="C:plasma membrane"/>
    <property type="evidence" value="ECO:0007669"/>
    <property type="project" value="UniProtKB-SubCell"/>
</dbReference>
<keyword evidence="2 8" id="KW-1003">Cell membrane</keyword>
<name>J9HGH1_AEDAE</name>
<dbReference type="EMBL" id="CH477778">
    <property type="protein sequence ID" value="EJY57927.1"/>
    <property type="molecule type" value="Genomic_DNA"/>
</dbReference>
<feature type="transmembrane region" description="Helical" evidence="8">
    <location>
        <begin position="36"/>
        <end position="55"/>
    </location>
</feature>
<feature type="transmembrane region" description="Helical" evidence="8">
    <location>
        <begin position="163"/>
        <end position="183"/>
    </location>
</feature>
<dbReference type="GO" id="GO:0007165">
    <property type="term" value="P:signal transduction"/>
    <property type="evidence" value="ECO:0007669"/>
    <property type="project" value="UniProtKB-KW"/>
</dbReference>
<evidence type="ECO:0000256" key="7">
    <source>
        <dbReference type="ARBA" id="ARBA00023224"/>
    </source>
</evidence>